<protein>
    <recommendedName>
        <fullName evidence="3">DUF1269 domain-containing family protein</fullName>
    </recommendedName>
</protein>
<evidence type="ECO:0000313" key="2">
    <source>
        <dbReference type="Proteomes" id="UP000664382"/>
    </source>
</evidence>
<organism evidence="1 2">
    <name type="scientific">Leucobacter weissii</name>
    <dbReference type="NCBI Taxonomy" id="1983706"/>
    <lineage>
        <taxon>Bacteria</taxon>
        <taxon>Bacillati</taxon>
        <taxon>Actinomycetota</taxon>
        <taxon>Actinomycetes</taxon>
        <taxon>Micrococcales</taxon>
        <taxon>Microbacteriaceae</taxon>
        <taxon>Leucobacter</taxon>
    </lineage>
</organism>
<keyword evidence="2" id="KW-1185">Reference proteome</keyword>
<dbReference type="Pfam" id="PF19850">
    <property type="entry name" value="DUF6325"/>
    <property type="match status" value="1"/>
</dbReference>
<reference evidence="1" key="1">
    <citation type="submission" date="2021-03" db="EMBL/GenBank/DDBJ databases">
        <title>Leucobacter chromiisoli sp. nov., isolated from chromium-containing soil of chemical plant.</title>
        <authorList>
            <person name="Xu Z."/>
        </authorList>
    </citation>
    <scope>NUCLEOTIDE SEQUENCE</scope>
    <source>
        <strain evidence="1">S27</strain>
    </source>
</reference>
<dbReference type="RefSeq" id="WP_208098295.1">
    <property type="nucleotide sequence ID" value="NZ_JAGDYM010000013.1"/>
</dbReference>
<proteinExistence type="predicted"/>
<evidence type="ECO:0008006" key="3">
    <source>
        <dbReference type="Google" id="ProtNLM"/>
    </source>
</evidence>
<name>A0A939SCN3_9MICO</name>
<accession>A0A939SCN3</accession>
<dbReference type="Proteomes" id="UP000664382">
    <property type="component" value="Unassembled WGS sequence"/>
</dbReference>
<dbReference type="AlphaFoldDB" id="A0A939SCN3"/>
<comment type="caution">
    <text evidence="1">The sequence shown here is derived from an EMBL/GenBank/DDBJ whole genome shotgun (WGS) entry which is preliminary data.</text>
</comment>
<dbReference type="EMBL" id="JAGDYM010000013">
    <property type="protein sequence ID" value="MBO1902533.1"/>
    <property type="molecule type" value="Genomic_DNA"/>
</dbReference>
<sequence>MSTEIPEPSEVSFGPVELNVILFEGSGPSPAVLHALAAQIRGGTVRLLDFVVVVKSASGAIEIREIDPVEFGLAELHLHAPGLSAEEDIEALAERVPSGGAAAIVAFELVWARELAERLAADGSVVVATERIPAPAVNAAVELALES</sequence>
<evidence type="ECO:0000313" key="1">
    <source>
        <dbReference type="EMBL" id="MBO1902533.1"/>
    </source>
</evidence>
<gene>
    <name evidence="1" type="ORF">J4H92_11305</name>
</gene>
<dbReference type="InterPro" id="IPR046288">
    <property type="entry name" value="DUF6325"/>
</dbReference>